<feature type="transmembrane region" description="Helical" evidence="5">
    <location>
        <begin position="39"/>
        <end position="59"/>
    </location>
</feature>
<keyword evidence="5" id="KW-0472">Membrane</keyword>
<feature type="domain" description="Flavodoxin-like" evidence="7">
    <location>
        <begin position="73"/>
        <end position="208"/>
    </location>
</feature>
<dbReference type="Proteomes" id="UP000275012">
    <property type="component" value="Unassembled WGS sequence"/>
</dbReference>
<dbReference type="InterPro" id="IPR001433">
    <property type="entry name" value="OxRdtase_FAD/NAD-bd"/>
</dbReference>
<evidence type="ECO:0000259" key="7">
    <source>
        <dbReference type="PROSITE" id="PS50902"/>
    </source>
</evidence>
<dbReference type="SUPFAM" id="SSF52218">
    <property type="entry name" value="Flavoproteins"/>
    <property type="match status" value="1"/>
</dbReference>
<accession>A0A3M2I750</accession>
<dbReference type="InterPro" id="IPR017927">
    <property type="entry name" value="FAD-bd_FR_type"/>
</dbReference>
<evidence type="ECO:0000259" key="8">
    <source>
        <dbReference type="PROSITE" id="PS51384"/>
    </source>
</evidence>
<dbReference type="EMBL" id="RFLY01000003">
    <property type="protein sequence ID" value="RMH94094.1"/>
    <property type="molecule type" value="Genomic_DNA"/>
</dbReference>
<feature type="domain" description="FAD-binding FR-type" evidence="8">
    <location>
        <begin position="222"/>
        <end position="392"/>
    </location>
</feature>
<dbReference type="InterPro" id="IPR008254">
    <property type="entry name" value="Flavodoxin/NO_synth"/>
</dbReference>
<evidence type="ECO:0000313" key="9">
    <source>
        <dbReference type="EMBL" id="RMH94094.1"/>
    </source>
</evidence>
<dbReference type="Gene3D" id="3.40.50.80">
    <property type="entry name" value="Nucleotide-binding domain of ferredoxin-NADP reductase (FNR) module"/>
    <property type="match status" value="1"/>
</dbReference>
<evidence type="ECO:0000256" key="6">
    <source>
        <dbReference type="SAM" id="SignalP"/>
    </source>
</evidence>
<dbReference type="PROSITE" id="PS50902">
    <property type="entry name" value="FLAVODOXIN_LIKE"/>
    <property type="match status" value="1"/>
</dbReference>
<dbReference type="Pfam" id="PF00175">
    <property type="entry name" value="NAD_binding_1"/>
    <property type="match status" value="1"/>
</dbReference>
<protein>
    <recommendedName>
        <fullName evidence="4">NADPH--hemoprotein reductase</fullName>
        <ecNumber evidence="4">1.6.2.4</ecNumber>
    </recommendedName>
</protein>
<dbReference type="GO" id="GO:0010181">
    <property type="term" value="F:FMN binding"/>
    <property type="evidence" value="ECO:0007669"/>
    <property type="project" value="InterPro"/>
</dbReference>
<dbReference type="GO" id="GO:0050660">
    <property type="term" value="F:flavin adenine dinucleotide binding"/>
    <property type="evidence" value="ECO:0007669"/>
    <property type="project" value="TreeGrafter"/>
</dbReference>
<dbReference type="CDD" id="cd06200">
    <property type="entry name" value="SiR_like1"/>
    <property type="match status" value="1"/>
</dbReference>
<dbReference type="Gene3D" id="3.40.50.360">
    <property type="match status" value="1"/>
</dbReference>
<evidence type="ECO:0000256" key="5">
    <source>
        <dbReference type="SAM" id="Phobius"/>
    </source>
</evidence>
<name>A0A3M2I750_9GAMM</name>
<keyword evidence="5" id="KW-0812">Transmembrane</keyword>
<keyword evidence="6" id="KW-0732">Signal</keyword>
<dbReference type="InterPro" id="IPR001094">
    <property type="entry name" value="Flavdoxin-like"/>
</dbReference>
<evidence type="ECO:0000256" key="4">
    <source>
        <dbReference type="ARBA" id="ARBA00023797"/>
    </source>
</evidence>
<dbReference type="RefSeq" id="WP_122100616.1">
    <property type="nucleotide sequence ID" value="NZ_RFLY01000003.1"/>
</dbReference>
<dbReference type="SUPFAM" id="SSF63380">
    <property type="entry name" value="Riboflavin synthase domain-like"/>
    <property type="match status" value="1"/>
</dbReference>
<dbReference type="PRINTS" id="PR00369">
    <property type="entry name" value="FLAVODOXIN"/>
</dbReference>
<dbReference type="OrthoDB" id="9816402at2"/>
<dbReference type="GO" id="GO:0003958">
    <property type="term" value="F:NADPH-hemoprotein reductase activity"/>
    <property type="evidence" value="ECO:0007669"/>
    <property type="project" value="UniProtKB-EC"/>
</dbReference>
<dbReference type="AlphaFoldDB" id="A0A3M2I750"/>
<evidence type="ECO:0000256" key="2">
    <source>
        <dbReference type="ARBA" id="ARBA00022643"/>
    </source>
</evidence>
<dbReference type="GO" id="GO:0005829">
    <property type="term" value="C:cytosol"/>
    <property type="evidence" value="ECO:0007669"/>
    <property type="project" value="TreeGrafter"/>
</dbReference>
<dbReference type="InterPro" id="IPR039261">
    <property type="entry name" value="FNR_nucleotide-bd"/>
</dbReference>
<sequence length="531" mass="57605">MNRARIGNMLLLSALTAFALGFAAWQRDPWWHGMPDASRIVFAGTALALWFALCLGLPYPRRAASSLKDGDAVPILWASQTGFATQLAEHSAALLETAGIASHVAPLDTTGIASLKRHRRVLVVASTTGEGDPPDHALGCVPLLRGADLTGLHYAVLALGDHRYTHFCAYGRQLDDALRQAGATPLFDHIEVDAGDPAALRHWQQQLGQAFGGTSIPDWVAPEYQRWRLAARECLNPGGLGAPVHRLWLEIPADEHVEWRAGDIAEIGPRHSPETIDSWLAEHGLDGRAEVRVPGKAGTRHFADLLAGMRLPVSGDIAGRTPQAIADTLEPLPHREYSIASIPSENELQLLVREMYDELGRPGLGSGWLTRHAGIGDGIELRIRGNPCFHPPDPARPMILIGNGTGIAGLRAHLAARAAAGIGDNWLLFGERQAAHDTHFADDLRQWQAAGLLARFDAVHSRDGGEHRYVQDALRAQSARLRQWVENDAAIYVCGSLRGMAPAVDAVIEAALGATLRQQLLAEGRYRRDVY</sequence>
<proteinExistence type="predicted"/>
<keyword evidence="5" id="KW-1133">Transmembrane helix</keyword>
<dbReference type="PANTHER" id="PTHR19384">
    <property type="entry name" value="NITRIC OXIDE SYNTHASE-RELATED"/>
    <property type="match status" value="1"/>
</dbReference>
<dbReference type="SUPFAM" id="SSF52343">
    <property type="entry name" value="Ferredoxin reductase-like, C-terminal NADP-linked domain"/>
    <property type="match status" value="1"/>
</dbReference>
<dbReference type="InterPro" id="IPR001709">
    <property type="entry name" value="Flavoprot_Pyr_Nucl_cyt_Rdtase"/>
</dbReference>
<dbReference type="PRINTS" id="PR00371">
    <property type="entry name" value="FPNCR"/>
</dbReference>
<keyword evidence="10" id="KW-1185">Reference proteome</keyword>
<comment type="caution">
    <text evidence="9">The sequence shown here is derived from an EMBL/GenBank/DDBJ whole genome shotgun (WGS) entry which is preliminary data.</text>
</comment>
<dbReference type="PANTHER" id="PTHR19384:SF17">
    <property type="entry name" value="NADPH--CYTOCHROME P450 REDUCTASE"/>
    <property type="match status" value="1"/>
</dbReference>
<feature type="signal peptide" evidence="6">
    <location>
        <begin position="1"/>
        <end position="19"/>
    </location>
</feature>
<dbReference type="EC" id="1.6.2.4" evidence="4"/>
<keyword evidence="3" id="KW-0249">Electron transport</keyword>
<evidence type="ECO:0000313" key="10">
    <source>
        <dbReference type="Proteomes" id="UP000275012"/>
    </source>
</evidence>
<organism evidence="9 10">
    <name type="scientific">Solilutibacter pythonis</name>
    <dbReference type="NCBI Taxonomy" id="2483112"/>
    <lineage>
        <taxon>Bacteria</taxon>
        <taxon>Pseudomonadati</taxon>
        <taxon>Pseudomonadota</taxon>
        <taxon>Gammaproteobacteria</taxon>
        <taxon>Lysobacterales</taxon>
        <taxon>Lysobacteraceae</taxon>
        <taxon>Solilutibacter</taxon>
    </lineage>
</organism>
<feature type="chain" id="PRO_5017987331" description="NADPH--hemoprotein reductase" evidence="6">
    <location>
        <begin position="20"/>
        <end position="531"/>
    </location>
</feature>
<dbReference type="Pfam" id="PF00258">
    <property type="entry name" value="Flavodoxin_1"/>
    <property type="match status" value="1"/>
</dbReference>
<keyword evidence="3" id="KW-0813">Transport</keyword>
<reference evidence="9 10" key="1">
    <citation type="submission" date="2018-10" db="EMBL/GenBank/DDBJ databases">
        <title>Proposal of Lysobacter pythonis sp. nov. isolated from royal pythons (Python regius).</title>
        <authorList>
            <person name="Hans-Juergen B."/>
            <person name="Huptas C."/>
            <person name="Sandra B."/>
            <person name="Igor L."/>
            <person name="Joachim S."/>
            <person name="Siegfried S."/>
            <person name="Mareike W."/>
            <person name="Peter K."/>
        </authorList>
    </citation>
    <scope>NUCLEOTIDE SEQUENCE [LARGE SCALE GENOMIC DNA]</scope>
    <source>
        <strain evidence="9 10">4284/11</strain>
    </source>
</reference>
<evidence type="ECO:0000256" key="1">
    <source>
        <dbReference type="ARBA" id="ARBA00022630"/>
    </source>
</evidence>
<dbReference type="PROSITE" id="PS51384">
    <property type="entry name" value="FAD_FR"/>
    <property type="match status" value="1"/>
</dbReference>
<dbReference type="InterPro" id="IPR029039">
    <property type="entry name" value="Flavoprotein-like_sf"/>
</dbReference>
<evidence type="ECO:0000256" key="3">
    <source>
        <dbReference type="ARBA" id="ARBA00022982"/>
    </source>
</evidence>
<gene>
    <name evidence="9" type="ORF">EBB59_02720</name>
</gene>
<keyword evidence="2" id="KW-0288">FMN</keyword>
<keyword evidence="1" id="KW-0285">Flavoprotein</keyword>
<dbReference type="InterPro" id="IPR017938">
    <property type="entry name" value="Riboflavin_synthase-like_b-brl"/>
</dbReference>